<comment type="caution">
    <text evidence="1">The sequence shown here is derived from an EMBL/GenBank/DDBJ whole genome shotgun (WGS) entry which is preliminary data.</text>
</comment>
<dbReference type="Proteomes" id="UP001489004">
    <property type="component" value="Unassembled WGS sequence"/>
</dbReference>
<protein>
    <submittedName>
        <fullName evidence="1">Uncharacterized protein</fullName>
    </submittedName>
</protein>
<sequence>MVDKLSENYGLIWKPLAARLLLQDIDQQDAQQRPIFVTVTEPAQQLFDRLKPQIQQFQCSVGALHIPFYGWIPELHKDSY</sequence>
<name>A0AAW1QPU8_9CHLO</name>
<reference evidence="1 2" key="1">
    <citation type="journal article" date="2024" name="Nat. Commun.">
        <title>Phylogenomics reveals the evolutionary origins of lichenization in chlorophyte algae.</title>
        <authorList>
            <person name="Puginier C."/>
            <person name="Libourel C."/>
            <person name="Otte J."/>
            <person name="Skaloud P."/>
            <person name="Haon M."/>
            <person name="Grisel S."/>
            <person name="Petersen M."/>
            <person name="Berrin J.G."/>
            <person name="Delaux P.M."/>
            <person name="Dal Grande F."/>
            <person name="Keller J."/>
        </authorList>
    </citation>
    <scope>NUCLEOTIDE SEQUENCE [LARGE SCALE GENOMIC DNA]</scope>
    <source>
        <strain evidence="1 2">SAG 2043</strain>
    </source>
</reference>
<evidence type="ECO:0000313" key="1">
    <source>
        <dbReference type="EMBL" id="KAK9823482.1"/>
    </source>
</evidence>
<accession>A0AAW1QPU8</accession>
<dbReference type="AlphaFoldDB" id="A0AAW1QPU8"/>
<keyword evidence="2" id="KW-1185">Reference proteome</keyword>
<gene>
    <name evidence="1" type="ORF">WJX72_003072</name>
</gene>
<dbReference type="EMBL" id="JALJOR010000002">
    <property type="protein sequence ID" value="KAK9823482.1"/>
    <property type="molecule type" value="Genomic_DNA"/>
</dbReference>
<proteinExistence type="predicted"/>
<evidence type="ECO:0000313" key="2">
    <source>
        <dbReference type="Proteomes" id="UP001489004"/>
    </source>
</evidence>
<organism evidence="1 2">
    <name type="scientific">[Myrmecia] bisecta</name>
    <dbReference type="NCBI Taxonomy" id="41462"/>
    <lineage>
        <taxon>Eukaryota</taxon>
        <taxon>Viridiplantae</taxon>
        <taxon>Chlorophyta</taxon>
        <taxon>core chlorophytes</taxon>
        <taxon>Trebouxiophyceae</taxon>
        <taxon>Trebouxiales</taxon>
        <taxon>Trebouxiaceae</taxon>
        <taxon>Myrmecia</taxon>
    </lineage>
</organism>